<name>A0A6N4SNV3_CYTH3</name>
<organism evidence="4 5">
    <name type="scientific">Cytophaga hutchinsonii (strain ATCC 33406 / DSM 1761 / CIP 103989 / NBRC 15051 / NCIMB 9469 / D465)</name>
    <dbReference type="NCBI Taxonomy" id="269798"/>
    <lineage>
        <taxon>Bacteria</taxon>
        <taxon>Pseudomonadati</taxon>
        <taxon>Bacteroidota</taxon>
        <taxon>Cytophagia</taxon>
        <taxon>Cytophagales</taxon>
        <taxon>Cytophagaceae</taxon>
        <taxon>Cytophaga</taxon>
    </lineage>
</organism>
<comment type="subunit">
    <text evidence="2">Monomer.</text>
</comment>
<reference evidence="4 5" key="1">
    <citation type="journal article" date="2007" name="Appl. Environ. Microbiol.">
        <title>Genome sequence of the cellulolytic gliding bacterium Cytophaga hutchinsonii.</title>
        <authorList>
            <person name="Xie G."/>
            <person name="Bruce D.C."/>
            <person name="Challacombe J.F."/>
            <person name="Chertkov O."/>
            <person name="Detter J.C."/>
            <person name="Gilna P."/>
            <person name="Han C.S."/>
            <person name="Lucas S."/>
            <person name="Misra M."/>
            <person name="Myers G.L."/>
            <person name="Richardson P."/>
            <person name="Tapia R."/>
            <person name="Thayer N."/>
            <person name="Thompson L.S."/>
            <person name="Brettin T.S."/>
            <person name="Henrissat B."/>
            <person name="Wilson D.B."/>
            <person name="McBride M.J."/>
        </authorList>
    </citation>
    <scope>NUCLEOTIDE SEQUENCE [LARGE SCALE GENOMIC DNA]</scope>
    <source>
        <strain evidence="5">ATCC 33406 / DSM 1761 / CIP 103989 / NBRC 15051 / NCIMB 9469 / D465</strain>
    </source>
</reference>
<dbReference type="GO" id="GO:0030246">
    <property type="term" value="F:carbohydrate binding"/>
    <property type="evidence" value="ECO:0007669"/>
    <property type="project" value="InterPro"/>
</dbReference>
<dbReference type="PANTHER" id="PTHR10091:SF0">
    <property type="entry name" value="GALACTOSE MUTAROTASE"/>
    <property type="match status" value="1"/>
</dbReference>
<evidence type="ECO:0000256" key="1">
    <source>
        <dbReference type="ARBA" id="ARBA00001913"/>
    </source>
</evidence>
<protein>
    <submittedName>
        <fullName evidence="4">Aldose 1-epimerase</fullName>
        <ecNumber evidence="4">5.1.3.3</ecNumber>
    </submittedName>
</protein>
<evidence type="ECO:0000256" key="3">
    <source>
        <dbReference type="ARBA" id="ARBA00022837"/>
    </source>
</evidence>
<dbReference type="GO" id="GO:0004034">
    <property type="term" value="F:aldose 1-epimerase activity"/>
    <property type="evidence" value="ECO:0007669"/>
    <property type="project" value="UniProtKB-EC"/>
</dbReference>
<keyword evidence="4" id="KW-0413">Isomerase</keyword>
<evidence type="ECO:0000256" key="2">
    <source>
        <dbReference type="ARBA" id="ARBA00011245"/>
    </source>
</evidence>
<dbReference type="EMBL" id="CP000383">
    <property type="protein sequence ID" value="ABG57943.1"/>
    <property type="molecule type" value="Genomic_DNA"/>
</dbReference>
<dbReference type="PANTHER" id="PTHR10091">
    <property type="entry name" value="ALDOSE-1-EPIMERASE"/>
    <property type="match status" value="1"/>
</dbReference>
<dbReference type="InterPro" id="IPR008183">
    <property type="entry name" value="Aldose_1/G6P_1-epimerase"/>
</dbReference>
<dbReference type="CDD" id="cd01081">
    <property type="entry name" value="Aldose_epim"/>
    <property type="match status" value="1"/>
</dbReference>
<evidence type="ECO:0000313" key="4">
    <source>
        <dbReference type="EMBL" id="ABG57943.1"/>
    </source>
</evidence>
<gene>
    <name evidence="4" type="ordered locus">CHU_0656</name>
</gene>
<dbReference type="SUPFAM" id="SSF74650">
    <property type="entry name" value="Galactose mutarotase-like"/>
    <property type="match status" value="1"/>
</dbReference>
<dbReference type="Proteomes" id="UP000001822">
    <property type="component" value="Chromosome"/>
</dbReference>
<dbReference type="InterPro" id="IPR014718">
    <property type="entry name" value="GH-type_carb-bd"/>
</dbReference>
<dbReference type="RefSeq" id="WP_011584059.1">
    <property type="nucleotide sequence ID" value="NC_008255.1"/>
</dbReference>
<dbReference type="EC" id="5.1.3.3" evidence="4"/>
<keyword evidence="3" id="KW-0106">Calcium</keyword>
<keyword evidence="5" id="KW-1185">Reference proteome</keyword>
<proteinExistence type="predicted"/>
<dbReference type="OrthoDB" id="9808779at2"/>
<comment type="cofactor">
    <cofactor evidence="1">
        <name>Ca(2+)</name>
        <dbReference type="ChEBI" id="CHEBI:29108"/>
    </cofactor>
</comment>
<dbReference type="GO" id="GO:0006006">
    <property type="term" value="P:glucose metabolic process"/>
    <property type="evidence" value="ECO:0007669"/>
    <property type="project" value="TreeGrafter"/>
</dbReference>
<dbReference type="InterPro" id="IPR011013">
    <property type="entry name" value="Gal_mutarotase_sf_dom"/>
</dbReference>
<dbReference type="Gene3D" id="2.70.98.10">
    <property type="match status" value="1"/>
</dbReference>
<evidence type="ECO:0000313" key="5">
    <source>
        <dbReference type="Proteomes" id="UP000001822"/>
    </source>
</evidence>
<dbReference type="KEGG" id="chu:CHU_0656"/>
<dbReference type="GO" id="GO:0033499">
    <property type="term" value="P:galactose catabolic process via UDP-galactose, Leloir pathway"/>
    <property type="evidence" value="ECO:0007669"/>
    <property type="project" value="TreeGrafter"/>
</dbReference>
<accession>A0A6N4SNV3</accession>
<sequence>MFEIKTDDFEGIEIVKLINTVSGEYASIIPSFGGNIHELVLQKHNILHDVIYTNKNKEELSGFYSNLYRGAKLNPFSNRIDKGSYIFENISYSIPLNDAGIHALHGFVWNKPFSITASKTSFEFATLTLSYTHPKDSADFPFSYTLLVTYKLCIEGLMVTTQITNTSPTAIPMGDGWHPYLTLGSSINTLKLQIPSVQKIETTDTLIPTGKIIEDISFFEPALLGERELDNAFVLDSSVEKAETLLFDEEEDLTLVVWQQTDTYPFVHVYTPSDRMSVAIEPCSAIPDAFNRNMIETTLKPAEKKSYVFGIQLR</sequence>
<dbReference type="Pfam" id="PF01263">
    <property type="entry name" value="Aldose_epim"/>
    <property type="match status" value="1"/>
</dbReference>
<dbReference type="AlphaFoldDB" id="A0A6N4SNV3"/>